<evidence type="ECO:0000313" key="2">
    <source>
        <dbReference type="Proteomes" id="UP001159363"/>
    </source>
</evidence>
<evidence type="ECO:0000313" key="1">
    <source>
        <dbReference type="EMBL" id="KAJ8890900.1"/>
    </source>
</evidence>
<reference evidence="1 2" key="1">
    <citation type="submission" date="2023-02" db="EMBL/GenBank/DDBJ databases">
        <title>LHISI_Scaffold_Assembly.</title>
        <authorList>
            <person name="Stuart O.P."/>
            <person name="Cleave R."/>
            <person name="Magrath M.J.L."/>
            <person name="Mikheyev A.S."/>
        </authorList>
    </citation>
    <scope>NUCLEOTIDE SEQUENCE [LARGE SCALE GENOMIC DNA]</scope>
    <source>
        <strain evidence="1">Daus_M_001</strain>
        <tissue evidence="1">Leg muscle</tissue>
    </source>
</reference>
<comment type="caution">
    <text evidence="1">The sequence shown here is derived from an EMBL/GenBank/DDBJ whole genome shotgun (WGS) entry which is preliminary data.</text>
</comment>
<accession>A0ABQ9I2M9</accession>
<keyword evidence="2" id="KW-1185">Reference proteome</keyword>
<proteinExistence type="predicted"/>
<sequence length="549" mass="60474">MVVPDGGILDSNMAAYLLATWLNPIWRTRDRNDRAGSPVSNMEAARPWRDVIQDQIHDLPAKPDRGGVEVRLLASHLGEPCSIPGFPHVGIEPDDAAGQRVFSGISRFLSPLHSGALPYSTRFALIDSKDLACRSSLHSTGATVAERLARSPPTKANRVQSPSRSPNFRKWESCRTMPLVGGFSWGFPVSPAPSFRRRSILTSITLISSQYLAVKSRPNLFIHSRAFDSLSLFHPTDHIIKHIAGDWDMSRGGYPSTTQEIPSDGWKVWQFVCQHAPDMEAGSAAAGVFATETLHHEYATRWVVPTPEVRLQTLAFGTLAKPLTSCDETRISWITRGVRSHQRSRIFARGDRTSRCYRSSGFLGDIPLRLLLHSGAAPYSPRFTFIGPQDLGEPHKTRSPTHELFVLRAARTGPMPGCTNVHPDPRSNDPSSEPEFSLIFVPLLVFFSDLGKISNQQIRRIEKKSISTSSRALNSNDATGSVSILDPISDRVLNHVGAAGHECHVALARTARVHFLVPLDRPHRPIAVFAAARPAITQRTSSAAKGREM</sequence>
<dbReference type="Proteomes" id="UP001159363">
    <property type="component" value="Chromosome 3"/>
</dbReference>
<gene>
    <name evidence="1" type="ORF">PR048_010409</name>
</gene>
<dbReference type="EMBL" id="JARBHB010000003">
    <property type="protein sequence ID" value="KAJ8890900.1"/>
    <property type="molecule type" value="Genomic_DNA"/>
</dbReference>
<organism evidence="1 2">
    <name type="scientific">Dryococelus australis</name>
    <dbReference type="NCBI Taxonomy" id="614101"/>
    <lineage>
        <taxon>Eukaryota</taxon>
        <taxon>Metazoa</taxon>
        <taxon>Ecdysozoa</taxon>
        <taxon>Arthropoda</taxon>
        <taxon>Hexapoda</taxon>
        <taxon>Insecta</taxon>
        <taxon>Pterygota</taxon>
        <taxon>Neoptera</taxon>
        <taxon>Polyneoptera</taxon>
        <taxon>Phasmatodea</taxon>
        <taxon>Verophasmatodea</taxon>
        <taxon>Anareolatae</taxon>
        <taxon>Phasmatidae</taxon>
        <taxon>Eurycanthinae</taxon>
        <taxon>Dryococelus</taxon>
    </lineage>
</organism>
<protein>
    <submittedName>
        <fullName evidence="1">Uncharacterized protein</fullName>
    </submittedName>
</protein>
<name>A0ABQ9I2M9_9NEOP</name>